<feature type="binding site" evidence="5">
    <location>
        <begin position="193"/>
        <end position="196"/>
    </location>
    <ligand>
        <name>substrate</name>
    </ligand>
</feature>
<comment type="similarity">
    <text evidence="5">Belongs to the protein N5-glutamine methyltransferase family. PrmC subfamily.</text>
</comment>
<dbReference type="Gene3D" id="1.10.8.10">
    <property type="entry name" value="DNA helicase RuvA subunit, C-terminal domain"/>
    <property type="match status" value="1"/>
</dbReference>
<evidence type="ECO:0000313" key="8">
    <source>
        <dbReference type="EMBL" id="ADG97170.1"/>
    </source>
</evidence>
<keyword evidence="2 5" id="KW-0808">Transferase</keyword>
<keyword evidence="9" id="KW-1185">Reference proteome</keyword>
<evidence type="ECO:0000259" key="7">
    <source>
        <dbReference type="Pfam" id="PF17827"/>
    </source>
</evidence>
<dbReference type="AlphaFoldDB" id="D6ZDA6"/>
<comment type="catalytic activity">
    <reaction evidence="4 5">
        <text>L-glutaminyl-[peptide chain release factor] + S-adenosyl-L-methionine = N(5)-methyl-L-glutaminyl-[peptide chain release factor] + S-adenosyl-L-homocysteine + H(+)</text>
        <dbReference type="Rhea" id="RHEA:42896"/>
        <dbReference type="Rhea" id="RHEA-COMP:10271"/>
        <dbReference type="Rhea" id="RHEA-COMP:10272"/>
        <dbReference type="ChEBI" id="CHEBI:15378"/>
        <dbReference type="ChEBI" id="CHEBI:30011"/>
        <dbReference type="ChEBI" id="CHEBI:57856"/>
        <dbReference type="ChEBI" id="CHEBI:59789"/>
        <dbReference type="ChEBI" id="CHEBI:61891"/>
        <dbReference type="EC" id="2.1.1.297"/>
    </reaction>
</comment>
<name>D6ZDA6_SEGRD</name>
<keyword evidence="1 5" id="KW-0489">Methyltransferase</keyword>
<evidence type="ECO:0000256" key="1">
    <source>
        <dbReference type="ARBA" id="ARBA00022603"/>
    </source>
</evidence>
<organism evidence="8 9">
    <name type="scientific">Segniliparus rotundus (strain ATCC BAA-972 / CDC 1076 / CIP 108378 / DSM 44985 / JCM 13578)</name>
    <dbReference type="NCBI Taxonomy" id="640132"/>
    <lineage>
        <taxon>Bacteria</taxon>
        <taxon>Bacillati</taxon>
        <taxon>Actinomycetota</taxon>
        <taxon>Actinomycetes</taxon>
        <taxon>Mycobacteriales</taxon>
        <taxon>Segniliparaceae</taxon>
        <taxon>Segniliparus</taxon>
    </lineage>
</organism>
<dbReference type="HAMAP" id="MF_02126">
    <property type="entry name" value="RF_methyltr_PrmC"/>
    <property type="match status" value="1"/>
</dbReference>
<dbReference type="CDD" id="cd02440">
    <property type="entry name" value="AdoMet_MTases"/>
    <property type="match status" value="1"/>
</dbReference>
<comment type="caution">
    <text evidence="5">Lacks conserved residue(s) required for the propagation of feature annotation.</text>
</comment>
<dbReference type="STRING" id="640132.Srot_0688"/>
<evidence type="ECO:0000256" key="4">
    <source>
        <dbReference type="ARBA" id="ARBA00048391"/>
    </source>
</evidence>
<dbReference type="eggNOG" id="COG2890">
    <property type="taxonomic scope" value="Bacteria"/>
</dbReference>
<dbReference type="RefSeq" id="WP_013137626.1">
    <property type="nucleotide sequence ID" value="NC_014168.1"/>
</dbReference>
<dbReference type="EMBL" id="CP001958">
    <property type="protein sequence ID" value="ADG97170.1"/>
    <property type="molecule type" value="Genomic_DNA"/>
</dbReference>
<dbReference type="EC" id="2.1.1.297" evidence="5"/>
<evidence type="ECO:0000256" key="2">
    <source>
        <dbReference type="ARBA" id="ARBA00022679"/>
    </source>
</evidence>
<dbReference type="KEGG" id="srt:Srot_0688"/>
<dbReference type="Pfam" id="PF05175">
    <property type="entry name" value="MTS"/>
    <property type="match status" value="1"/>
</dbReference>
<dbReference type="Gene3D" id="3.40.50.150">
    <property type="entry name" value="Vaccinia Virus protein VP39"/>
    <property type="match status" value="1"/>
</dbReference>
<dbReference type="PROSITE" id="PS00092">
    <property type="entry name" value="N6_MTASE"/>
    <property type="match status" value="1"/>
</dbReference>
<dbReference type="GO" id="GO:0032259">
    <property type="term" value="P:methylation"/>
    <property type="evidence" value="ECO:0007669"/>
    <property type="project" value="UniProtKB-KW"/>
</dbReference>
<feature type="binding site" evidence="5">
    <location>
        <position position="147"/>
    </location>
    <ligand>
        <name>S-adenosyl-L-methionine</name>
        <dbReference type="ChEBI" id="CHEBI:59789"/>
    </ligand>
</feature>
<dbReference type="Pfam" id="PF17827">
    <property type="entry name" value="PrmC_N"/>
    <property type="match status" value="1"/>
</dbReference>
<evidence type="ECO:0000256" key="5">
    <source>
        <dbReference type="HAMAP-Rule" id="MF_02126"/>
    </source>
</evidence>
<evidence type="ECO:0000313" key="9">
    <source>
        <dbReference type="Proteomes" id="UP000002247"/>
    </source>
</evidence>
<dbReference type="PANTHER" id="PTHR18895:SF74">
    <property type="entry name" value="MTRF1L RELEASE FACTOR GLUTAMINE METHYLTRANSFERASE"/>
    <property type="match status" value="1"/>
</dbReference>
<dbReference type="NCBIfam" id="TIGR00536">
    <property type="entry name" value="hemK_fam"/>
    <property type="match status" value="1"/>
</dbReference>
<accession>D6ZDA6</accession>
<dbReference type="SUPFAM" id="SSF53335">
    <property type="entry name" value="S-adenosyl-L-methionine-dependent methyltransferases"/>
    <property type="match status" value="1"/>
</dbReference>
<evidence type="ECO:0000256" key="3">
    <source>
        <dbReference type="ARBA" id="ARBA00022691"/>
    </source>
</evidence>
<dbReference type="HOGENOM" id="CLU_018398_4_0_11"/>
<dbReference type="PANTHER" id="PTHR18895">
    <property type="entry name" value="HEMK METHYLTRANSFERASE"/>
    <property type="match status" value="1"/>
</dbReference>
<evidence type="ECO:0000259" key="6">
    <source>
        <dbReference type="Pfam" id="PF05175"/>
    </source>
</evidence>
<dbReference type="NCBIfam" id="TIGR03534">
    <property type="entry name" value="RF_mod_PrmC"/>
    <property type="match status" value="1"/>
</dbReference>
<proteinExistence type="inferred from homology"/>
<comment type="function">
    <text evidence="5">Methylates the class 1 translation termination release factors RF1/PrfA and RF2/PrfB on the glutamine residue of the universally conserved GGQ motif.</text>
</comment>
<dbReference type="InterPro" id="IPR029063">
    <property type="entry name" value="SAM-dependent_MTases_sf"/>
</dbReference>
<dbReference type="InterPro" id="IPR007848">
    <property type="entry name" value="Small_mtfrase_dom"/>
</dbReference>
<feature type="domain" description="Methyltransferase small" evidence="6">
    <location>
        <begin position="116"/>
        <end position="197"/>
    </location>
</feature>
<dbReference type="InterPro" id="IPR004556">
    <property type="entry name" value="HemK-like"/>
</dbReference>
<dbReference type="Proteomes" id="UP000002247">
    <property type="component" value="Chromosome"/>
</dbReference>
<sequence>MSNPLRNQLREAEQALRLAGVPSPEHDARVLAAHVLGVKPGFVWQVASLSEEQQERFGWLVRERSRRVPLQHLLGKVFFASVEVFVGPGVFIPRPETEQLHVWALAMLRARLWEIPEPVVLDLCSGSGSLGLSIARSVPEAKVALVENDPEALVWTRRNANTPDADVDVVGGDVTDVALLAERNGAVDVIVANPPYVPAGTPTPPEVADFDPPQAVFAGPDGLDVITGLVGNVARWLKPGGAFGVEHDEGHADQVRGLFAHDERFCEVKTMNDLSGRPRFVTGRRA</sequence>
<dbReference type="InterPro" id="IPR050320">
    <property type="entry name" value="N5-glutamine_MTase"/>
</dbReference>
<dbReference type="InterPro" id="IPR019874">
    <property type="entry name" value="RF_methyltr_PrmC"/>
</dbReference>
<dbReference type="GO" id="GO:0003676">
    <property type="term" value="F:nucleic acid binding"/>
    <property type="evidence" value="ECO:0007669"/>
    <property type="project" value="InterPro"/>
</dbReference>
<dbReference type="InterPro" id="IPR002052">
    <property type="entry name" value="DNA_methylase_N6_adenine_CS"/>
</dbReference>
<feature type="domain" description="Release factor glutamine methyltransferase N-terminal" evidence="7">
    <location>
        <begin position="9"/>
        <end position="75"/>
    </location>
</feature>
<dbReference type="InterPro" id="IPR040758">
    <property type="entry name" value="PrmC_N"/>
</dbReference>
<dbReference type="GO" id="GO:0102559">
    <property type="term" value="F:peptide chain release factor N(5)-glutamine methyltransferase activity"/>
    <property type="evidence" value="ECO:0007669"/>
    <property type="project" value="UniProtKB-EC"/>
</dbReference>
<gene>
    <name evidence="5" type="primary">prmC</name>
    <name evidence="8" type="ordered locus">Srot_0688</name>
</gene>
<reference evidence="8 9" key="1">
    <citation type="journal article" date="2010" name="Stand. Genomic Sci.">
        <title>Complete genome sequence of Segniliparus rotundus type strain (CDC 1076).</title>
        <authorList>
            <person name="Sikorski J."/>
            <person name="Lapidus A."/>
            <person name="Copeland A."/>
            <person name="Misra M."/>
            <person name="Glavina Del Rio T."/>
            <person name="Nolan M."/>
            <person name="Lucas S."/>
            <person name="Chen F."/>
            <person name="Tice H."/>
            <person name="Cheng J.F."/>
            <person name="Jando M."/>
            <person name="Schneider S."/>
            <person name="Bruce D."/>
            <person name="Goodwin L."/>
            <person name="Pitluck S."/>
            <person name="Liolios K."/>
            <person name="Mikhailova N."/>
            <person name="Pati A."/>
            <person name="Ivanova N."/>
            <person name="Mavromatis K."/>
            <person name="Chen A."/>
            <person name="Palaniappan K."/>
            <person name="Chertkov O."/>
            <person name="Land M."/>
            <person name="Hauser L."/>
            <person name="Chang Y.J."/>
            <person name="Jeffries C.D."/>
            <person name="Brettin T."/>
            <person name="Detter J.C."/>
            <person name="Han C."/>
            <person name="Rohde M."/>
            <person name="Goker M."/>
            <person name="Bristow J."/>
            <person name="Eisen J.A."/>
            <person name="Markowitz V."/>
            <person name="Hugenholtz P."/>
            <person name="Kyrpides N.C."/>
            <person name="Klenk H.P."/>
        </authorList>
    </citation>
    <scope>NUCLEOTIDE SEQUENCE [LARGE SCALE GENOMIC DNA]</scope>
    <source>
        <strain evidence="9">ATCC BAA-972 / CDC 1076 / CIP 108378 / DSM 44985 / JCM 13578</strain>
    </source>
</reference>
<keyword evidence="3 5" id="KW-0949">S-adenosyl-L-methionine</keyword>
<feature type="binding site" evidence="5">
    <location>
        <position position="193"/>
    </location>
    <ligand>
        <name>S-adenosyl-L-methionine</name>
        <dbReference type="ChEBI" id="CHEBI:59789"/>
    </ligand>
</feature>
<protein>
    <recommendedName>
        <fullName evidence="5">Release factor glutamine methyltransferase</fullName>
        <shortName evidence="5">RF MTase</shortName>
        <ecNumber evidence="5">2.1.1.297</ecNumber>
    </recommendedName>
    <alternativeName>
        <fullName evidence="5">N5-glutamine methyltransferase PrmC</fullName>
    </alternativeName>
    <alternativeName>
        <fullName evidence="5">Protein-(glutamine-N5) MTase PrmC</fullName>
    </alternativeName>
    <alternativeName>
        <fullName evidence="5">Protein-glutamine N-methyltransferase PrmC</fullName>
    </alternativeName>
</protein>